<comment type="subcellular location">
    <subcellularLocation>
        <location evidence="1">Cell membrane</location>
        <topology evidence="1">Multi-pass membrane protein</topology>
    </subcellularLocation>
</comment>
<evidence type="ECO:0000256" key="2">
    <source>
        <dbReference type="ARBA" id="ARBA00005236"/>
    </source>
</evidence>
<feature type="transmembrane region" description="Helical" evidence="7">
    <location>
        <begin position="20"/>
        <end position="46"/>
    </location>
</feature>
<feature type="transmembrane region" description="Helical" evidence="7">
    <location>
        <begin position="322"/>
        <end position="347"/>
    </location>
</feature>
<protein>
    <submittedName>
        <fullName evidence="10">ABC transporter permease</fullName>
    </submittedName>
</protein>
<dbReference type="InterPro" id="IPR051447">
    <property type="entry name" value="Lipoprotein-release_system"/>
</dbReference>
<reference evidence="10 11" key="3">
    <citation type="submission" date="2020-02" db="EMBL/GenBank/DDBJ databases">
        <title>Flavobacterium profundi sp. nov., isolated from a deep-sea seamount.</title>
        <authorList>
            <person name="Zhang D.-C."/>
        </authorList>
    </citation>
    <scope>NUCLEOTIDE SEQUENCE [LARGE SCALE GENOMIC DNA]</scope>
    <source>
        <strain evidence="10 11">EC11</strain>
    </source>
</reference>
<proteinExistence type="inferred from homology"/>
<evidence type="ECO:0000259" key="9">
    <source>
        <dbReference type="Pfam" id="PF12704"/>
    </source>
</evidence>
<evidence type="ECO:0000256" key="6">
    <source>
        <dbReference type="ARBA" id="ARBA00023136"/>
    </source>
</evidence>
<feature type="transmembrane region" description="Helical" evidence="7">
    <location>
        <begin position="273"/>
        <end position="299"/>
    </location>
</feature>
<feature type="transmembrane region" description="Helical" evidence="7">
    <location>
        <begin position="368"/>
        <end position="389"/>
    </location>
</feature>
<name>A0ABX0J077_9FLAO</name>
<evidence type="ECO:0000313" key="11">
    <source>
        <dbReference type="Proteomes" id="UP000817854"/>
    </source>
</evidence>
<keyword evidence="11" id="KW-1185">Reference proteome</keyword>
<feature type="domain" description="MacB-like periplasmic core" evidence="9">
    <location>
        <begin position="25"/>
        <end position="246"/>
    </location>
</feature>
<feature type="domain" description="ABC3 transporter permease C-terminal" evidence="8">
    <location>
        <begin position="277"/>
        <end position="394"/>
    </location>
</feature>
<dbReference type="EMBL" id="VEVQ02000013">
    <property type="protein sequence ID" value="NHN27360.1"/>
    <property type="molecule type" value="Genomic_DNA"/>
</dbReference>
<dbReference type="InterPro" id="IPR025857">
    <property type="entry name" value="MacB_PCD"/>
</dbReference>
<evidence type="ECO:0000259" key="8">
    <source>
        <dbReference type="Pfam" id="PF02687"/>
    </source>
</evidence>
<organism evidence="10 11">
    <name type="scientific">Flavobacterium jejuense</name>
    <dbReference type="NCBI Taxonomy" id="1544455"/>
    <lineage>
        <taxon>Bacteria</taxon>
        <taxon>Pseudomonadati</taxon>
        <taxon>Bacteroidota</taxon>
        <taxon>Flavobacteriia</taxon>
        <taxon>Flavobacteriales</taxon>
        <taxon>Flavobacteriaceae</taxon>
        <taxon>Flavobacterium</taxon>
    </lineage>
</organism>
<evidence type="ECO:0000256" key="5">
    <source>
        <dbReference type="ARBA" id="ARBA00022989"/>
    </source>
</evidence>
<evidence type="ECO:0000256" key="7">
    <source>
        <dbReference type="SAM" id="Phobius"/>
    </source>
</evidence>
<dbReference type="Pfam" id="PF12704">
    <property type="entry name" value="MacB_PCD"/>
    <property type="match status" value="1"/>
</dbReference>
<evidence type="ECO:0000256" key="3">
    <source>
        <dbReference type="ARBA" id="ARBA00022475"/>
    </source>
</evidence>
<evidence type="ECO:0000313" key="10">
    <source>
        <dbReference type="EMBL" id="NHN27360.1"/>
    </source>
</evidence>
<dbReference type="Proteomes" id="UP000817854">
    <property type="component" value="Unassembled WGS sequence"/>
</dbReference>
<gene>
    <name evidence="10" type="ORF">FIA58_016895</name>
</gene>
<dbReference type="PANTHER" id="PTHR30489:SF0">
    <property type="entry name" value="LIPOPROTEIN-RELEASING SYSTEM TRANSMEMBRANE PROTEIN LOLE"/>
    <property type="match status" value="1"/>
</dbReference>
<keyword evidence="4 7" id="KW-0812">Transmembrane</keyword>
<keyword evidence="6 7" id="KW-0472">Membrane</keyword>
<dbReference type="PANTHER" id="PTHR30489">
    <property type="entry name" value="LIPOPROTEIN-RELEASING SYSTEM TRANSMEMBRANE PROTEIN LOLE"/>
    <property type="match status" value="1"/>
</dbReference>
<sequence length="399" mass="45094">MNFSFYIAKRYAASFSKNSAINAITIISSIAIVASAMALFVFLSIFSGLREFTLSYSNSSDPDFKIEANQGKSFFLSEKEILELKKNTSILHYSTIIEDRVLFRYDNKEQIATIKGVDSSFTKVSKTSDYLYVGNWLEPNSHQTIIGSEIARKLSLGLFDYQNTLNVYAPKPGKGVIESNENAFNIITLQPVGLFNINEDIDSKYVYCDIDIARKLFQFKKNQISSIEFKTNPKTSEEKIIQDLKTIFKNKVKIKTKAQLNDSLYKMLNSENLFIYLFSTLIVILTLFCLAGAIVMIIIDKKENINTLYNIGLTFKEIRNIFFIQGIIITILGLLFGLLLGTILILIQQQFSILMITNTIAYPVTFKPLNILLVIGTIIPLGLISSWIASGRVNKEILK</sequence>
<comment type="similarity">
    <text evidence="2">Belongs to the ABC-4 integral membrane protein family. LolC/E subfamily.</text>
</comment>
<keyword evidence="5 7" id="KW-1133">Transmembrane helix</keyword>
<dbReference type="RefSeq" id="WP_140963873.1">
    <property type="nucleotide sequence ID" value="NZ_VEVQ02000013.1"/>
</dbReference>
<dbReference type="Pfam" id="PF02687">
    <property type="entry name" value="FtsX"/>
    <property type="match status" value="1"/>
</dbReference>
<evidence type="ECO:0000256" key="4">
    <source>
        <dbReference type="ARBA" id="ARBA00022692"/>
    </source>
</evidence>
<dbReference type="InterPro" id="IPR003838">
    <property type="entry name" value="ABC3_permease_C"/>
</dbReference>
<comment type="caution">
    <text evidence="10">The sequence shown here is derived from an EMBL/GenBank/DDBJ whole genome shotgun (WGS) entry which is preliminary data.</text>
</comment>
<reference evidence="11" key="1">
    <citation type="submission" date="2019-05" db="EMBL/GenBank/DDBJ databases">
        <title>Flavobacterium profundi sp. nov., isolated from a deep-sea seamount.</title>
        <authorList>
            <person name="Zhang D.-C."/>
        </authorList>
    </citation>
    <scope>NUCLEOTIDE SEQUENCE [LARGE SCALE GENOMIC DNA]</scope>
    <source>
        <strain evidence="11">EC11</strain>
    </source>
</reference>
<accession>A0ABX0J077</accession>
<reference evidence="10 11" key="2">
    <citation type="submission" date="2019-05" db="EMBL/GenBank/DDBJ databases">
        <authorList>
            <person name="Lianzixin W."/>
        </authorList>
    </citation>
    <scope>NUCLEOTIDE SEQUENCE [LARGE SCALE GENOMIC DNA]</scope>
    <source>
        <strain evidence="10 11">EC11</strain>
    </source>
</reference>
<evidence type="ECO:0000256" key="1">
    <source>
        <dbReference type="ARBA" id="ARBA00004651"/>
    </source>
</evidence>
<keyword evidence="3" id="KW-1003">Cell membrane</keyword>